<accession>A0A2W5SUT7</accession>
<feature type="non-terminal residue" evidence="1">
    <location>
        <position position="44"/>
    </location>
</feature>
<name>A0A2W5SUT7_9BACT</name>
<evidence type="ECO:0000313" key="1">
    <source>
        <dbReference type="EMBL" id="PZR03195.1"/>
    </source>
</evidence>
<evidence type="ECO:0000313" key="2">
    <source>
        <dbReference type="Proteomes" id="UP000249061"/>
    </source>
</evidence>
<reference evidence="1 2" key="1">
    <citation type="submission" date="2017-08" db="EMBL/GenBank/DDBJ databases">
        <title>Infants hospitalized years apart are colonized by the same room-sourced microbial strains.</title>
        <authorList>
            <person name="Brooks B."/>
            <person name="Olm M.R."/>
            <person name="Firek B.A."/>
            <person name="Baker R."/>
            <person name="Thomas B.C."/>
            <person name="Morowitz M.J."/>
            <person name="Banfield J.F."/>
        </authorList>
    </citation>
    <scope>NUCLEOTIDE SEQUENCE [LARGE SCALE GENOMIC DNA]</scope>
    <source>
        <strain evidence="1">S2_003_000_R2_14</strain>
    </source>
</reference>
<proteinExistence type="predicted"/>
<protein>
    <submittedName>
        <fullName evidence="1">Fumarate hydratase</fullName>
    </submittedName>
</protein>
<gene>
    <name evidence="1" type="ORF">DI536_36240</name>
</gene>
<dbReference type="AlphaFoldDB" id="A0A2W5SUT7"/>
<sequence length="44" mass="5100">MAITYELVKEVTANLYDWSLRRIPESSKAEFRKALASETEPQAR</sequence>
<dbReference type="EMBL" id="QFQP01000110">
    <property type="protein sequence ID" value="PZR03195.1"/>
    <property type="molecule type" value="Genomic_DNA"/>
</dbReference>
<organism evidence="1 2">
    <name type="scientific">Archangium gephyra</name>
    <dbReference type="NCBI Taxonomy" id="48"/>
    <lineage>
        <taxon>Bacteria</taxon>
        <taxon>Pseudomonadati</taxon>
        <taxon>Myxococcota</taxon>
        <taxon>Myxococcia</taxon>
        <taxon>Myxococcales</taxon>
        <taxon>Cystobacterineae</taxon>
        <taxon>Archangiaceae</taxon>
        <taxon>Archangium</taxon>
    </lineage>
</organism>
<dbReference type="Proteomes" id="UP000249061">
    <property type="component" value="Unassembled WGS sequence"/>
</dbReference>
<comment type="caution">
    <text evidence="1">The sequence shown here is derived from an EMBL/GenBank/DDBJ whole genome shotgun (WGS) entry which is preliminary data.</text>
</comment>